<keyword evidence="3" id="KW-1185">Reference proteome</keyword>
<protein>
    <submittedName>
        <fullName evidence="2">Uncharacterized protein</fullName>
    </submittedName>
</protein>
<feature type="transmembrane region" description="Helical" evidence="1">
    <location>
        <begin position="77"/>
        <end position="95"/>
    </location>
</feature>
<keyword evidence="1" id="KW-0472">Membrane</keyword>
<keyword evidence="1" id="KW-1133">Transmembrane helix</keyword>
<evidence type="ECO:0000313" key="2">
    <source>
        <dbReference type="EMBL" id="KAB8072179.1"/>
    </source>
</evidence>
<name>A0A5N5WV44_9EURO</name>
<evidence type="ECO:0000256" key="1">
    <source>
        <dbReference type="SAM" id="Phobius"/>
    </source>
</evidence>
<dbReference type="EMBL" id="ML732253">
    <property type="protein sequence ID" value="KAB8072179.1"/>
    <property type="molecule type" value="Genomic_DNA"/>
</dbReference>
<dbReference type="Proteomes" id="UP000326565">
    <property type="component" value="Unassembled WGS sequence"/>
</dbReference>
<feature type="transmembrane region" description="Helical" evidence="1">
    <location>
        <begin position="43"/>
        <end position="65"/>
    </location>
</feature>
<evidence type="ECO:0000313" key="3">
    <source>
        <dbReference type="Proteomes" id="UP000326565"/>
    </source>
</evidence>
<dbReference type="AlphaFoldDB" id="A0A5N5WV44"/>
<accession>A0A5N5WV44</accession>
<proteinExistence type="predicted"/>
<keyword evidence="1" id="KW-0812">Transmembrane</keyword>
<sequence length="98" mass="11280">MPYGSRKWYTITQTVRLYPYMVCTIHSHTIFYKSSANNNTPGLFVPMSLVLIIGSSESIIGAYFAHPSRRMHIVRSSYRLCTGFVCYVLSLHMVIQLR</sequence>
<reference evidence="2 3" key="1">
    <citation type="submission" date="2019-04" db="EMBL/GenBank/DDBJ databases">
        <title>Friends and foes A comparative genomics study of 23 Aspergillus species from section Flavi.</title>
        <authorList>
            <consortium name="DOE Joint Genome Institute"/>
            <person name="Kjaerbolling I."/>
            <person name="Vesth T."/>
            <person name="Frisvad J.C."/>
            <person name="Nybo J.L."/>
            <person name="Theobald S."/>
            <person name="Kildgaard S."/>
            <person name="Isbrandt T."/>
            <person name="Kuo A."/>
            <person name="Sato A."/>
            <person name="Lyhne E.K."/>
            <person name="Kogle M.E."/>
            <person name="Wiebenga A."/>
            <person name="Kun R.S."/>
            <person name="Lubbers R.J."/>
            <person name="Makela M.R."/>
            <person name="Barry K."/>
            <person name="Chovatia M."/>
            <person name="Clum A."/>
            <person name="Daum C."/>
            <person name="Haridas S."/>
            <person name="He G."/>
            <person name="LaButti K."/>
            <person name="Lipzen A."/>
            <person name="Mondo S."/>
            <person name="Riley R."/>
            <person name="Salamov A."/>
            <person name="Simmons B.A."/>
            <person name="Magnuson J.K."/>
            <person name="Henrissat B."/>
            <person name="Mortensen U.H."/>
            <person name="Larsen T.O."/>
            <person name="Devries R.P."/>
            <person name="Grigoriev I.V."/>
            <person name="Machida M."/>
            <person name="Baker S.E."/>
            <person name="Andersen M.R."/>
        </authorList>
    </citation>
    <scope>NUCLEOTIDE SEQUENCE [LARGE SCALE GENOMIC DNA]</scope>
    <source>
        <strain evidence="2 3">CBS 151.66</strain>
    </source>
</reference>
<gene>
    <name evidence="2" type="ORF">BDV29DRAFT_6160</name>
</gene>
<organism evidence="2 3">
    <name type="scientific">Aspergillus leporis</name>
    <dbReference type="NCBI Taxonomy" id="41062"/>
    <lineage>
        <taxon>Eukaryota</taxon>
        <taxon>Fungi</taxon>
        <taxon>Dikarya</taxon>
        <taxon>Ascomycota</taxon>
        <taxon>Pezizomycotina</taxon>
        <taxon>Eurotiomycetes</taxon>
        <taxon>Eurotiomycetidae</taxon>
        <taxon>Eurotiales</taxon>
        <taxon>Aspergillaceae</taxon>
        <taxon>Aspergillus</taxon>
        <taxon>Aspergillus subgen. Circumdati</taxon>
    </lineage>
</organism>